<accession>A0A132N730</accession>
<evidence type="ECO:0000313" key="3">
    <source>
        <dbReference type="Proteomes" id="UP000070598"/>
    </source>
</evidence>
<dbReference type="RefSeq" id="WP_067067447.1">
    <property type="nucleotide sequence ID" value="NZ_JYIJ01000008.1"/>
</dbReference>
<dbReference type="Proteomes" id="UP000070659">
    <property type="component" value="Unassembled WGS sequence"/>
</dbReference>
<evidence type="ECO:0000313" key="1">
    <source>
        <dbReference type="EMBL" id="KWX04635.1"/>
    </source>
</evidence>
<dbReference type="EMBL" id="JYIK01001122">
    <property type="protein sequence ID" value="KWX04635.1"/>
    <property type="molecule type" value="Genomic_DNA"/>
</dbReference>
<dbReference type="PATRIC" id="fig|1469144.8.peg.1643"/>
<gene>
    <name evidence="2" type="ORF">TH66_00150</name>
    <name evidence="1" type="ORF">TR74_24245</name>
</gene>
<proteinExistence type="predicted"/>
<reference evidence="2 4" key="1">
    <citation type="submission" date="2015-02" db="EMBL/GenBank/DDBJ databases">
        <title>Physiological reanalysis, assessment of diazotrophy, and genome sequences of multiple isolates of Streptomyces thermoautotrophicus.</title>
        <authorList>
            <person name="MacKellar D.C."/>
            <person name="Lieber L."/>
            <person name="Norman J."/>
            <person name="Bolger A."/>
            <person name="Tobin C."/>
            <person name="Murray J.W."/>
            <person name="Prell J."/>
        </authorList>
    </citation>
    <scope>NUCLEOTIDE SEQUENCE [LARGE SCALE GENOMIC DNA]</scope>
    <source>
        <strain evidence="2 4">UBT1</strain>
    </source>
</reference>
<dbReference type="Proteomes" id="UP000070598">
    <property type="component" value="Unassembled WGS sequence"/>
</dbReference>
<comment type="caution">
    <text evidence="2">The sequence shown here is derived from an EMBL/GenBank/DDBJ whole genome shotgun (WGS) entry which is preliminary data.</text>
</comment>
<organism evidence="2 4">
    <name type="scientific">Carbonactinospora thermoautotrophica</name>
    <dbReference type="NCBI Taxonomy" id="1469144"/>
    <lineage>
        <taxon>Bacteria</taxon>
        <taxon>Bacillati</taxon>
        <taxon>Actinomycetota</taxon>
        <taxon>Actinomycetes</taxon>
        <taxon>Kitasatosporales</taxon>
        <taxon>Carbonactinosporaceae</taxon>
        <taxon>Carbonactinospora</taxon>
    </lineage>
</organism>
<sequence>MLPDAQFGVDFHVEIPSVQRLEQQITDLADKLSGTADKLAAAAEAASRANAGGQYSQGWPVLARVVDVLTGSRGYAAWLRRVSEELHGTATHIRVQRANYEEGDNDITASMNAVAEQLAHPDQEGR</sequence>
<dbReference type="AlphaFoldDB" id="A0A132N730"/>
<dbReference type="EMBL" id="JYIJ01000008">
    <property type="protein sequence ID" value="KWX05965.1"/>
    <property type="molecule type" value="Genomic_DNA"/>
</dbReference>
<name>A0A132N730_9ACTN</name>
<evidence type="ECO:0000313" key="2">
    <source>
        <dbReference type="EMBL" id="KWX05965.1"/>
    </source>
</evidence>
<reference evidence="3" key="2">
    <citation type="submission" date="2015-02" db="EMBL/GenBank/DDBJ databases">
        <title>Physiological reanalysis, assessment of diazotrophy, and genome sequences of multiple isolates of Streptomyces thermoautotrophicus.</title>
        <authorList>
            <person name="MacKellar D.C."/>
            <person name="Lieber L."/>
            <person name="Norman J."/>
            <person name="Bolger A."/>
            <person name="Tobin C."/>
            <person name="Murray J.W."/>
            <person name="Friesen M."/>
            <person name="Prell J."/>
        </authorList>
    </citation>
    <scope>NUCLEOTIDE SEQUENCE [LARGE SCALE GENOMIC DNA]</scope>
    <source>
        <strain evidence="3">UBT1</strain>
    </source>
</reference>
<evidence type="ECO:0000313" key="4">
    <source>
        <dbReference type="Proteomes" id="UP000070659"/>
    </source>
</evidence>
<protein>
    <submittedName>
        <fullName evidence="2">Uncharacterized protein</fullName>
    </submittedName>
</protein>